<name>A0A9X7X7W9_STRDY</name>
<dbReference type="EMBL" id="CP033165">
    <property type="protein sequence ID" value="QGH01425.1"/>
    <property type="molecule type" value="Genomic_DNA"/>
</dbReference>
<dbReference type="Proteomes" id="UP000347383">
    <property type="component" value="Chromosome"/>
</dbReference>
<protein>
    <submittedName>
        <fullName evidence="2">Uncharacterized protein</fullName>
    </submittedName>
</protein>
<accession>A0A9X7X7W9</accession>
<keyword evidence="1" id="KW-0472">Membrane</keyword>
<dbReference type="AlphaFoldDB" id="A0A9X7X7W9"/>
<reference evidence="2 3" key="1">
    <citation type="submission" date="2018-10" db="EMBL/GenBank/DDBJ databases">
        <title>Comparative Genomics Analysis of the Streptococcus dysgalactiae subspecies dysgalactiae.</title>
        <authorList>
            <person name="Koh T.H."/>
            <person name="Abdul Rahman N."/>
            <person name="Sessions O.M."/>
        </authorList>
    </citation>
    <scope>NUCLEOTIDE SEQUENCE [LARGE SCALE GENOMIC DNA]</scope>
    <source>
        <strain evidence="2 3">DB60705-15</strain>
    </source>
</reference>
<proteinExistence type="predicted"/>
<evidence type="ECO:0000256" key="1">
    <source>
        <dbReference type="SAM" id="Phobius"/>
    </source>
</evidence>
<keyword evidence="1" id="KW-0812">Transmembrane</keyword>
<evidence type="ECO:0000313" key="2">
    <source>
        <dbReference type="EMBL" id="QGH01425.1"/>
    </source>
</evidence>
<gene>
    <name evidence="2" type="ORF">EA457_02110</name>
</gene>
<feature type="transmembrane region" description="Helical" evidence="1">
    <location>
        <begin position="6"/>
        <end position="27"/>
    </location>
</feature>
<keyword evidence="1" id="KW-1133">Transmembrane helix</keyword>
<organism evidence="2 3">
    <name type="scientific">Streptococcus dysgalactiae subsp. dysgalactiae</name>
    <dbReference type="NCBI Taxonomy" id="99822"/>
    <lineage>
        <taxon>Bacteria</taxon>
        <taxon>Bacillati</taxon>
        <taxon>Bacillota</taxon>
        <taxon>Bacilli</taxon>
        <taxon>Lactobacillales</taxon>
        <taxon>Streptococcaceae</taxon>
        <taxon>Streptococcus</taxon>
    </lineage>
</organism>
<sequence>MTKIEIIMTLAAFMSISWAAMVTVYAVQAIRKHKAKVAYYQHPHTQCEIARNVIKNKWYTDGGEVFR</sequence>
<evidence type="ECO:0000313" key="3">
    <source>
        <dbReference type="Proteomes" id="UP000347383"/>
    </source>
</evidence>